<name>A0A538SQH9_UNCEI</name>
<dbReference type="AlphaFoldDB" id="A0A538SQH9"/>
<dbReference type="PANTHER" id="PTHR34404:SF2">
    <property type="entry name" value="CONSERVED SERINE RICH PROTEIN"/>
    <property type="match status" value="1"/>
</dbReference>
<gene>
    <name evidence="3" type="ORF">E6K74_08950</name>
</gene>
<reference evidence="3 4" key="1">
    <citation type="journal article" date="2019" name="Nat. Microbiol.">
        <title>Mediterranean grassland soil C-N compound turnover is dependent on rainfall and depth, and is mediated by genomically divergent microorganisms.</title>
        <authorList>
            <person name="Diamond S."/>
            <person name="Andeer P.F."/>
            <person name="Li Z."/>
            <person name="Crits-Christoph A."/>
            <person name="Burstein D."/>
            <person name="Anantharaman K."/>
            <person name="Lane K.R."/>
            <person name="Thomas B.C."/>
            <person name="Pan C."/>
            <person name="Northen T.R."/>
            <person name="Banfield J.F."/>
        </authorList>
    </citation>
    <scope>NUCLEOTIDE SEQUENCE [LARGE SCALE GENOMIC DNA]</scope>
    <source>
        <strain evidence="3">WS_4</strain>
    </source>
</reference>
<proteinExistence type="predicted"/>
<sequence>MPTYEYECEKCKHKFEVFQSMTEPPRKRCPKCRGKVRRLVGGGAGLVFKGSGFYTTDYRSKSYKEQKRKESGDPPKEQKPKESGDPAKPKGESKSRDQKPRSSPES</sequence>
<dbReference type="Proteomes" id="UP000319829">
    <property type="component" value="Unassembled WGS sequence"/>
</dbReference>
<evidence type="ECO:0000259" key="2">
    <source>
        <dbReference type="SMART" id="SM00834"/>
    </source>
</evidence>
<evidence type="ECO:0000256" key="1">
    <source>
        <dbReference type="SAM" id="MobiDB-lite"/>
    </source>
</evidence>
<protein>
    <submittedName>
        <fullName evidence="3">Zinc ribbon domain-containing protein</fullName>
    </submittedName>
</protein>
<dbReference type="EMBL" id="VBOU01000083">
    <property type="protein sequence ID" value="TMQ53630.1"/>
    <property type="molecule type" value="Genomic_DNA"/>
</dbReference>
<dbReference type="NCBIfam" id="TIGR02605">
    <property type="entry name" value="CxxC_CxxC_SSSS"/>
    <property type="match status" value="1"/>
</dbReference>
<dbReference type="SMART" id="SM00834">
    <property type="entry name" value="CxxC_CXXC_SSSS"/>
    <property type="match status" value="1"/>
</dbReference>
<evidence type="ECO:0000313" key="4">
    <source>
        <dbReference type="Proteomes" id="UP000319829"/>
    </source>
</evidence>
<evidence type="ECO:0000313" key="3">
    <source>
        <dbReference type="EMBL" id="TMQ53630.1"/>
    </source>
</evidence>
<organism evidence="3 4">
    <name type="scientific">Eiseniibacteriota bacterium</name>
    <dbReference type="NCBI Taxonomy" id="2212470"/>
    <lineage>
        <taxon>Bacteria</taxon>
        <taxon>Candidatus Eiseniibacteriota</taxon>
    </lineage>
</organism>
<feature type="domain" description="Putative regulatory protein FmdB zinc ribbon" evidence="2">
    <location>
        <begin position="1"/>
        <end position="41"/>
    </location>
</feature>
<feature type="region of interest" description="Disordered" evidence="1">
    <location>
        <begin position="58"/>
        <end position="106"/>
    </location>
</feature>
<dbReference type="Pfam" id="PF09723">
    <property type="entry name" value="Zn_ribbon_8"/>
    <property type="match status" value="1"/>
</dbReference>
<dbReference type="PANTHER" id="PTHR34404">
    <property type="entry name" value="REGULATORY PROTEIN, FMDB FAMILY"/>
    <property type="match status" value="1"/>
</dbReference>
<accession>A0A538SQH9</accession>
<comment type="caution">
    <text evidence="3">The sequence shown here is derived from an EMBL/GenBank/DDBJ whole genome shotgun (WGS) entry which is preliminary data.</text>
</comment>
<dbReference type="InterPro" id="IPR013429">
    <property type="entry name" value="Regulatory_FmdB_Zinc_ribbon"/>
</dbReference>